<evidence type="ECO:0000313" key="3">
    <source>
        <dbReference type="Proteomes" id="UP000253918"/>
    </source>
</evidence>
<gene>
    <name evidence="2" type="ORF">DVW87_01015</name>
</gene>
<evidence type="ECO:0000259" key="1">
    <source>
        <dbReference type="Pfam" id="PF14534"/>
    </source>
</evidence>
<dbReference type="Gene3D" id="3.10.450.50">
    <property type="match status" value="1"/>
</dbReference>
<name>A0A369W0F5_9SPHN</name>
<dbReference type="Pfam" id="PF14534">
    <property type="entry name" value="DUF4440"/>
    <property type="match status" value="1"/>
</dbReference>
<reference evidence="2 3" key="1">
    <citation type="submission" date="2018-07" db="EMBL/GenBank/DDBJ databases">
        <title>a novel species of Sphingomonas isolated from the rhizosphere soil of Araceae plant.</title>
        <authorList>
            <person name="Zhiyong W."/>
            <person name="Qinglan Z."/>
            <person name="Zhiwei F."/>
            <person name="Ding X."/>
            <person name="Gejiao W."/>
            <person name="Shixue Z."/>
        </authorList>
    </citation>
    <scope>NUCLEOTIDE SEQUENCE [LARGE SCALE GENOMIC DNA]</scope>
    <source>
        <strain evidence="2 3">WZY 27</strain>
    </source>
</reference>
<comment type="caution">
    <text evidence="2">The sequence shown here is derived from an EMBL/GenBank/DDBJ whole genome shotgun (WGS) entry which is preliminary data.</text>
</comment>
<sequence length="130" mass="13890">MLAASPAVAAEAKASDPAQLVDAFIAAQRSFDQAALARLTAPEYVEISPLGDFDPREKMLGFYAADKKQPVPEITVSEREVVMLGDTAIVTARLAIGPRAVRAGYVAHKDKAGWRLVSAQFTPVRTPPAQ</sequence>
<dbReference type="OrthoDB" id="7283526at2"/>
<dbReference type="SUPFAM" id="SSF54427">
    <property type="entry name" value="NTF2-like"/>
    <property type="match status" value="1"/>
</dbReference>
<feature type="domain" description="DUF4440" evidence="1">
    <location>
        <begin position="19"/>
        <end position="97"/>
    </location>
</feature>
<evidence type="ECO:0000313" key="2">
    <source>
        <dbReference type="EMBL" id="RDE07407.1"/>
    </source>
</evidence>
<proteinExistence type="predicted"/>
<dbReference type="AlphaFoldDB" id="A0A369W0F5"/>
<keyword evidence="3" id="KW-1185">Reference proteome</keyword>
<organism evidence="2 3">
    <name type="scientific">Sphingomonas aracearum</name>
    <dbReference type="NCBI Taxonomy" id="2283317"/>
    <lineage>
        <taxon>Bacteria</taxon>
        <taxon>Pseudomonadati</taxon>
        <taxon>Pseudomonadota</taxon>
        <taxon>Alphaproteobacteria</taxon>
        <taxon>Sphingomonadales</taxon>
        <taxon>Sphingomonadaceae</taxon>
        <taxon>Sphingomonas</taxon>
    </lineage>
</organism>
<dbReference type="Proteomes" id="UP000253918">
    <property type="component" value="Unassembled WGS sequence"/>
</dbReference>
<dbReference type="InterPro" id="IPR032710">
    <property type="entry name" value="NTF2-like_dom_sf"/>
</dbReference>
<protein>
    <submittedName>
        <fullName evidence="2">Nuclear transport factor 2 family protein</fullName>
    </submittedName>
</protein>
<dbReference type="InterPro" id="IPR027843">
    <property type="entry name" value="DUF4440"/>
</dbReference>
<accession>A0A369W0F5</accession>
<dbReference type="EMBL" id="QQNB01000001">
    <property type="protein sequence ID" value="RDE07407.1"/>
    <property type="molecule type" value="Genomic_DNA"/>
</dbReference>